<organism evidence="2 3">
    <name type="scientific">Puccinia graminis f. sp. tritici</name>
    <dbReference type="NCBI Taxonomy" id="56615"/>
    <lineage>
        <taxon>Eukaryota</taxon>
        <taxon>Fungi</taxon>
        <taxon>Dikarya</taxon>
        <taxon>Basidiomycota</taxon>
        <taxon>Pucciniomycotina</taxon>
        <taxon>Pucciniomycetes</taxon>
        <taxon>Pucciniales</taxon>
        <taxon>Pucciniaceae</taxon>
        <taxon>Puccinia</taxon>
    </lineage>
</organism>
<gene>
    <name evidence="2" type="ORF">PGTUg99_013516</name>
</gene>
<feature type="compositionally biased region" description="Basic and acidic residues" evidence="1">
    <location>
        <begin position="41"/>
        <end position="55"/>
    </location>
</feature>
<reference evidence="2 3" key="1">
    <citation type="submission" date="2019-05" db="EMBL/GenBank/DDBJ databases">
        <title>Emergence of the Ug99 lineage of the wheat stem rust pathogen through somatic hybridization.</title>
        <authorList>
            <person name="Li F."/>
            <person name="Upadhyaya N.M."/>
            <person name="Sperschneider J."/>
            <person name="Matny O."/>
            <person name="Nguyen-Phuc H."/>
            <person name="Mago R."/>
            <person name="Raley C."/>
            <person name="Miller M.E."/>
            <person name="Silverstein K.A.T."/>
            <person name="Henningsen E."/>
            <person name="Hirsch C.D."/>
            <person name="Visser B."/>
            <person name="Pretorius Z.A."/>
            <person name="Steffenson B.J."/>
            <person name="Schwessinger B."/>
            <person name="Dodds P.N."/>
            <person name="Figueroa M."/>
        </authorList>
    </citation>
    <scope>NUCLEOTIDE SEQUENCE [LARGE SCALE GENOMIC DNA]</scope>
    <source>
        <strain evidence="2 3">Ug99</strain>
    </source>
</reference>
<feature type="region of interest" description="Disordered" evidence="1">
    <location>
        <begin position="1"/>
        <end position="58"/>
    </location>
</feature>
<evidence type="ECO:0000313" key="2">
    <source>
        <dbReference type="EMBL" id="KAA1085245.1"/>
    </source>
</evidence>
<accession>A0A5B0N7J8</accession>
<sequence>MYLVPNGEESKSSRLKLLNNGPAKPFESSPSDSGWGTGSEGDAHDPHKTGKEKTESLLGKADSIIDQIGESWESEFLAQVEPIKEDFKKLAHRVRNLMLTEASISQNLSNLVEASHSNDRELRNEITGNFGETLEQAVKMNAHIHELQTKLKVLNGRMKKKKDEFIDDLASLKAKNVEEMENFKEDLARETASFPGKIQAAKSTKAEQKGHICSTEPITSRSRSYKDLSKNA</sequence>
<protein>
    <submittedName>
        <fullName evidence="2">Uncharacterized protein</fullName>
    </submittedName>
</protein>
<comment type="caution">
    <text evidence="2">The sequence shown here is derived from an EMBL/GenBank/DDBJ whole genome shotgun (WGS) entry which is preliminary data.</text>
</comment>
<proteinExistence type="predicted"/>
<feature type="region of interest" description="Disordered" evidence="1">
    <location>
        <begin position="198"/>
        <end position="232"/>
    </location>
</feature>
<evidence type="ECO:0000313" key="3">
    <source>
        <dbReference type="Proteomes" id="UP000325313"/>
    </source>
</evidence>
<dbReference type="EMBL" id="VDEP01000415">
    <property type="protein sequence ID" value="KAA1085245.1"/>
    <property type="molecule type" value="Genomic_DNA"/>
</dbReference>
<dbReference type="AlphaFoldDB" id="A0A5B0N7J8"/>
<evidence type="ECO:0000256" key="1">
    <source>
        <dbReference type="SAM" id="MobiDB-lite"/>
    </source>
</evidence>
<dbReference type="Proteomes" id="UP000325313">
    <property type="component" value="Unassembled WGS sequence"/>
</dbReference>
<name>A0A5B0N7J8_PUCGR</name>